<dbReference type="PANTHER" id="PTHR47027:SF20">
    <property type="entry name" value="REVERSE TRANSCRIPTASE-LIKE PROTEIN WITH RNA-DIRECTED DNA POLYMERASE DOMAIN"/>
    <property type="match status" value="1"/>
</dbReference>
<dbReference type="Proteomes" id="UP001148838">
    <property type="component" value="Unassembled WGS sequence"/>
</dbReference>
<comment type="caution">
    <text evidence="1">The sequence shown here is derived from an EMBL/GenBank/DDBJ whole genome shotgun (WGS) entry which is preliminary data.</text>
</comment>
<accession>A0ABQ8TLR9</accession>
<organism evidence="1 2">
    <name type="scientific">Periplaneta americana</name>
    <name type="common">American cockroach</name>
    <name type="synonym">Blatta americana</name>
    <dbReference type="NCBI Taxonomy" id="6978"/>
    <lineage>
        <taxon>Eukaryota</taxon>
        <taxon>Metazoa</taxon>
        <taxon>Ecdysozoa</taxon>
        <taxon>Arthropoda</taxon>
        <taxon>Hexapoda</taxon>
        <taxon>Insecta</taxon>
        <taxon>Pterygota</taxon>
        <taxon>Neoptera</taxon>
        <taxon>Polyneoptera</taxon>
        <taxon>Dictyoptera</taxon>
        <taxon>Blattodea</taxon>
        <taxon>Blattoidea</taxon>
        <taxon>Blattidae</taxon>
        <taxon>Blattinae</taxon>
        <taxon>Periplaneta</taxon>
    </lineage>
</organism>
<dbReference type="EMBL" id="JAJSOF020000009">
    <property type="protein sequence ID" value="KAJ4446720.1"/>
    <property type="molecule type" value="Genomic_DNA"/>
</dbReference>
<keyword evidence="2" id="KW-1185">Reference proteome</keyword>
<evidence type="ECO:0000313" key="2">
    <source>
        <dbReference type="Proteomes" id="UP001148838"/>
    </source>
</evidence>
<gene>
    <name evidence="1" type="ORF">ANN_13417</name>
</gene>
<sequence>MAGFCEGGSEPPGTLKAVKEEMILRDMLLELNDSCEQYGMKINANKRKTMVLGRKVKKVNLRILNEVVEQLDRFKYLGCTISSNISCCQEERLNRKRSVFCGLLEKDLRKRLVKCFVWSVALYGTETWTLRRSEEKRIEAFEMWLWRRMEDVKWTDRIRNEAVLKRVGEERMMLKLI</sequence>
<reference evidence="1 2" key="1">
    <citation type="journal article" date="2022" name="Allergy">
        <title>Genome assembly and annotation of Periplaneta americana reveal a comprehensive cockroach allergen profile.</title>
        <authorList>
            <person name="Wang L."/>
            <person name="Xiong Q."/>
            <person name="Saelim N."/>
            <person name="Wang L."/>
            <person name="Nong W."/>
            <person name="Wan A.T."/>
            <person name="Shi M."/>
            <person name="Liu X."/>
            <person name="Cao Q."/>
            <person name="Hui J.H.L."/>
            <person name="Sookrung N."/>
            <person name="Leung T.F."/>
            <person name="Tungtrongchitr A."/>
            <person name="Tsui S.K.W."/>
        </authorList>
    </citation>
    <scope>NUCLEOTIDE SEQUENCE [LARGE SCALE GENOMIC DNA]</scope>
    <source>
        <strain evidence="1">PWHHKU_190912</strain>
    </source>
</reference>
<evidence type="ECO:0008006" key="3">
    <source>
        <dbReference type="Google" id="ProtNLM"/>
    </source>
</evidence>
<evidence type="ECO:0000313" key="1">
    <source>
        <dbReference type="EMBL" id="KAJ4446720.1"/>
    </source>
</evidence>
<proteinExistence type="predicted"/>
<name>A0ABQ8TLR9_PERAM</name>
<dbReference type="PANTHER" id="PTHR47027">
    <property type="entry name" value="REVERSE TRANSCRIPTASE DOMAIN-CONTAINING PROTEIN"/>
    <property type="match status" value="1"/>
</dbReference>
<protein>
    <recommendedName>
        <fullName evidence="3">Reverse transcriptase domain-containing protein</fullName>
    </recommendedName>
</protein>